<dbReference type="EMBL" id="SPQQ01000014">
    <property type="protein sequence ID" value="TGE35463.1"/>
    <property type="molecule type" value="Genomic_DNA"/>
</dbReference>
<dbReference type="AlphaFoldDB" id="A0A4Z0QZU2"/>
<dbReference type="Proteomes" id="UP000298460">
    <property type="component" value="Unassembled WGS sequence"/>
</dbReference>
<reference evidence="1 2" key="1">
    <citation type="submission" date="2019-03" db="EMBL/GenBank/DDBJ databases">
        <title>Draft Genome Sequence of Desulfosporosinus fructosivorans Strain 63.6F, Isolated from Marine Sediment in the Baltic Sea.</title>
        <authorList>
            <person name="Hausmann B."/>
            <person name="Vandieken V."/>
            <person name="Pjevac P."/>
            <person name="Schreck K."/>
            <person name="Herbold C.W."/>
            <person name="Loy A."/>
        </authorList>
    </citation>
    <scope>NUCLEOTIDE SEQUENCE [LARGE SCALE GENOMIC DNA]</scope>
    <source>
        <strain evidence="1 2">63.6F</strain>
    </source>
</reference>
<evidence type="ECO:0000313" key="2">
    <source>
        <dbReference type="Proteomes" id="UP000298460"/>
    </source>
</evidence>
<comment type="caution">
    <text evidence="1">The sequence shown here is derived from an EMBL/GenBank/DDBJ whole genome shotgun (WGS) entry which is preliminary data.</text>
</comment>
<keyword evidence="2" id="KW-1185">Reference proteome</keyword>
<dbReference type="Pfam" id="PF11155">
    <property type="entry name" value="DUF2935"/>
    <property type="match status" value="2"/>
</dbReference>
<organism evidence="1 2">
    <name type="scientific">Desulfosporosinus fructosivorans</name>
    <dbReference type="NCBI Taxonomy" id="2018669"/>
    <lineage>
        <taxon>Bacteria</taxon>
        <taxon>Bacillati</taxon>
        <taxon>Bacillota</taxon>
        <taxon>Clostridia</taxon>
        <taxon>Eubacteriales</taxon>
        <taxon>Desulfitobacteriaceae</taxon>
        <taxon>Desulfosporosinus</taxon>
    </lineage>
</organism>
<evidence type="ECO:0000313" key="1">
    <source>
        <dbReference type="EMBL" id="TGE35463.1"/>
    </source>
</evidence>
<gene>
    <name evidence="1" type="ORF">E4K67_25300</name>
</gene>
<dbReference type="InterPro" id="IPR021328">
    <property type="entry name" value="CotB-like"/>
</dbReference>
<dbReference type="SUPFAM" id="SSF158430">
    <property type="entry name" value="Bacillus cereus metalloprotein-like"/>
    <property type="match status" value="2"/>
</dbReference>
<protein>
    <submittedName>
        <fullName evidence="1">DUF2935 domain-containing protein</fullName>
    </submittedName>
</protein>
<dbReference type="RefSeq" id="WP_135551845.1">
    <property type="nucleotide sequence ID" value="NZ_SPQQ01000014.1"/>
</dbReference>
<sequence>MLSNEEFIRQSLELNLFFLRIMKEHAFFMEAAFGSKDKSLAQQADTLKCELTTLLAETIMLADGVISPEVLASGELVTKFTFEAERATEFYSGIQLDKELSRMGLCLDKKLTPSISSLLLDQVSALNQKAITATTVLADYKSKLLQDILSCKIFTFNYPLLIDHILREARFYIKILYQLQTRQVVNLLEDIIDQEKFWNRIMAEHAKFIRGLLDPTEVALFETANRFGKVFDALTNQAITMTTQTTILPQLSSKTIKATASLRDFKTAATEGLIQCKIRALAVPLLADHVLREANHYLRLLTTFNARLQ</sequence>
<name>A0A4Z0QZU2_9FIRM</name>
<accession>A0A4Z0QZU2</accession>
<dbReference type="OrthoDB" id="1633927at2"/>
<proteinExistence type="predicted"/>
<dbReference type="Gene3D" id="1.20.1260.120">
    <property type="entry name" value="Protein of unknown function DUF2935"/>
    <property type="match status" value="1"/>
</dbReference>